<evidence type="ECO:0000256" key="10">
    <source>
        <dbReference type="SAM" id="MobiDB-lite"/>
    </source>
</evidence>
<dbReference type="GO" id="GO:0016787">
    <property type="term" value="F:hydrolase activity"/>
    <property type="evidence" value="ECO:0007669"/>
    <property type="project" value="UniProtKB-KW"/>
</dbReference>
<dbReference type="HOGENOM" id="CLU_1672489_0_0_1"/>
<reference evidence="12" key="1">
    <citation type="journal article" date="2011" name="PLoS Biol.">
        <title>Gene gain and loss during evolution of obligate parasitism in the white rust pathogen of Arabidopsis thaliana.</title>
        <authorList>
            <person name="Kemen E."/>
            <person name="Gardiner A."/>
            <person name="Schultz-Larsen T."/>
            <person name="Kemen A.C."/>
            <person name="Balmuth A.L."/>
            <person name="Robert-Seilaniantz A."/>
            <person name="Bailey K."/>
            <person name="Holub E."/>
            <person name="Studholme D.J."/>
            <person name="Maclean D."/>
            <person name="Jones J.D."/>
        </authorList>
    </citation>
    <scope>NUCLEOTIDE SEQUENCE</scope>
</reference>
<keyword evidence="1" id="KW-0540">Nuclease</keyword>
<evidence type="ECO:0000256" key="1">
    <source>
        <dbReference type="ARBA" id="ARBA00022722"/>
    </source>
</evidence>
<dbReference type="GO" id="GO:0003964">
    <property type="term" value="F:RNA-directed DNA polymerase activity"/>
    <property type="evidence" value="ECO:0007669"/>
    <property type="project" value="UniProtKB-KW"/>
</dbReference>
<feature type="region of interest" description="Disordered" evidence="10">
    <location>
        <begin position="117"/>
        <end position="158"/>
    </location>
</feature>
<evidence type="ECO:0000256" key="7">
    <source>
        <dbReference type="ARBA" id="ARBA00022918"/>
    </source>
</evidence>
<dbReference type="GO" id="GO:0004519">
    <property type="term" value="F:endonuclease activity"/>
    <property type="evidence" value="ECO:0007669"/>
    <property type="project" value="UniProtKB-KW"/>
</dbReference>
<dbReference type="InterPro" id="IPR039537">
    <property type="entry name" value="Retrotran_Ty1/copia-like"/>
</dbReference>
<keyword evidence="7" id="KW-0695">RNA-directed DNA polymerase</keyword>
<accession>F0X2M0</accession>
<evidence type="ECO:0000259" key="11">
    <source>
        <dbReference type="Pfam" id="PF25597"/>
    </source>
</evidence>
<keyword evidence="3" id="KW-0255">Endonuclease</keyword>
<dbReference type="EMBL" id="FR824951">
    <property type="protein sequence ID" value="CCA28134.1"/>
    <property type="molecule type" value="Genomic_DNA"/>
</dbReference>
<dbReference type="GO" id="GO:0006310">
    <property type="term" value="P:DNA recombination"/>
    <property type="evidence" value="ECO:0007669"/>
    <property type="project" value="UniProtKB-KW"/>
</dbReference>
<sequence>MIHHKHVERKWWTEEMNTAAYNTNRLPCAAHPEETPFQICFGHRPKVKGMRNFGDIRYAHIDKSSRKVLEKKSFPCMFLGYYDDIKVDRILNMDSKRVELTRSAQFQKRPNTKYIDVNFNHGNDVRTRHMDPDDDHDLPDTRTMVTPVEQSVEPMDVD</sequence>
<keyword evidence="8" id="KW-0548">Nucleotidyltransferase</keyword>
<organism evidence="12">
    <name type="scientific">Albugo laibachii Nc14</name>
    <dbReference type="NCBI Taxonomy" id="890382"/>
    <lineage>
        <taxon>Eukaryota</taxon>
        <taxon>Sar</taxon>
        <taxon>Stramenopiles</taxon>
        <taxon>Oomycota</taxon>
        <taxon>Peronosporomycetes</taxon>
        <taxon>Albuginales</taxon>
        <taxon>Albuginaceae</taxon>
        <taxon>Albugo</taxon>
    </lineage>
</organism>
<evidence type="ECO:0000256" key="3">
    <source>
        <dbReference type="ARBA" id="ARBA00022759"/>
    </source>
</evidence>
<proteinExistence type="predicted"/>
<keyword evidence="8" id="KW-0239">DNA-directed DNA polymerase</keyword>
<keyword evidence="8" id="KW-0808">Transferase</keyword>
<evidence type="ECO:0000256" key="8">
    <source>
        <dbReference type="ARBA" id="ARBA00022932"/>
    </source>
</evidence>
<keyword evidence="9" id="KW-0233">DNA recombination</keyword>
<dbReference type="PANTHER" id="PTHR42648:SF11">
    <property type="entry name" value="TRANSPOSON TY4-P GAG-POL POLYPROTEIN"/>
    <property type="match status" value="1"/>
</dbReference>
<feature type="domain" description="Retroviral polymerase SH3-like" evidence="11">
    <location>
        <begin position="58"/>
        <end position="110"/>
    </location>
</feature>
<evidence type="ECO:0000313" key="12">
    <source>
        <dbReference type="EMBL" id="CCA28134.1"/>
    </source>
</evidence>
<dbReference type="GO" id="GO:0015074">
    <property type="term" value="P:DNA integration"/>
    <property type="evidence" value="ECO:0007669"/>
    <property type="project" value="UniProtKB-KW"/>
</dbReference>
<name>F0X2M0_9STRA</name>
<gene>
    <name evidence="12" type="primary">AlNc14C1290G12869</name>
    <name evidence="12" type="ORF">ALNC14_142780</name>
</gene>
<evidence type="ECO:0000256" key="9">
    <source>
        <dbReference type="ARBA" id="ARBA00023172"/>
    </source>
</evidence>
<evidence type="ECO:0000256" key="5">
    <source>
        <dbReference type="ARBA" id="ARBA00022842"/>
    </source>
</evidence>
<dbReference type="AlphaFoldDB" id="F0X2M0"/>
<keyword evidence="4" id="KW-0378">Hydrolase</keyword>
<reference evidence="12" key="2">
    <citation type="submission" date="2011-02" db="EMBL/GenBank/DDBJ databases">
        <authorList>
            <person name="MacLean D."/>
        </authorList>
    </citation>
    <scope>NUCLEOTIDE SEQUENCE</scope>
</reference>
<evidence type="ECO:0000256" key="4">
    <source>
        <dbReference type="ARBA" id="ARBA00022801"/>
    </source>
</evidence>
<dbReference type="PANTHER" id="PTHR42648">
    <property type="entry name" value="TRANSPOSASE, PUTATIVE-RELATED"/>
    <property type="match status" value="1"/>
</dbReference>
<dbReference type="GO" id="GO:0046872">
    <property type="term" value="F:metal ion binding"/>
    <property type="evidence" value="ECO:0007669"/>
    <property type="project" value="UniProtKB-KW"/>
</dbReference>
<protein>
    <submittedName>
        <fullName evidence="12">Putative polyprotein</fullName>
    </submittedName>
</protein>
<keyword evidence="5" id="KW-0460">Magnesium</keyword>
<dbReference type="Pfam" id="PF25597">
    <property type="entry name" value="SH3_retrovirus"/>
    <property type="match status" value="1"/>
</dbReference>
<evidence type="ECO:0000256" key="6">
    <source>
        <dbReference type="ARBA" id="ARBA00022908"/>
    </source>
</evidence>
<keyword evidence="2" id="KW-0479">Metal-binding</keyword>
<dbReference type="GO" id="GO:0003887">
    <property type="term" value="F:DNA-directed DNA polymerase activity"/>
    <property type="evidence" value="ECO:0007669"/>
    <property type="project" value="UniProtKB-KW"/>
</dbReference>
<keyword evidence="6" id="KW-0229">DNA integration</keyword>
<evidence type="ECO:0000256" key="2">
    <source>
        <dbReference type="ARBA" id="ARBA00022723"/>
    </source>
</evidence>
<dbReference type="InterPro" id="IPR057670">
    <property type="entry name" value="SH3_retrovirus"/>
</dbReference>